<evidence type="ECO:0000313" key="2">
    <source>
        <dbReference type="EMBL" id="MFC4075258.1"/>
    </source>
</evidence>
<name>A0ABV8JAA1_9BACL</name>
<feature type="transmembrane region" description="Helical" evidence="1">
    <location>
        <begin position="223"/>
        <end position="243"/>
    </location>
</feature>
<protein>
    <submittedName>
        <fullName evidence="2">Conjugal transfer protein TrbL family protein</fullName>
    </submittedName>
</protein>
<organism evidence="2 3">
    <name type="scientific">Salinithrix halophila</name>
    <dbReference type="NCBI Taxonomy" id="1485204"/>
    <lineage>
        <taxon>Bacteria</taxon>
        <taxon>Bacillati</taxon>
        <taxon>Bacillota</taxon>
        <taxon>Bacilli</taxon>
        <taxon>Bacillales</taxon>
        <taxon>Thermoactinomycetaceae</taxon>
        <taxon>Salinithrix</taxon>
    </lineage>
</organism>
<sequence>MMMDMLKEFFADMINGMMDYIISWVAKFIMSETDLSMLPQLDLIIWCSQAVGAVLTIVFMVKRSFNLITGEEDDWVHIISSGIKSLFHIAAIPFLLKYNLKLCNMGIQLVAALGFDSKASVDDLMDDILSTAAPAGLLEEGIITLLLILILIGGCFALAINGAVRMVQVFGLFLFGPIIASTQTDQRSIFQGFWVESIAIIYTQIWLFFLLWVTAQFVLMGNIYGICLALAAVWIGVTGRAFLKQFLYRSGVATGTSGASRFVLLKMFSKNFK</sequence>
<keyword evidence="1" id="KW-0472">Membrane</keyword>
<dbReference type="InterPro" id="IPR046084">
    <property type="entry name" value="TrbL_4"/>
</dbReference>
<keyword evidence="1" id="KW-1133">Transmembrane helix</keyword>
<keyword evidence="3" id="KW-1185">Reference proteome</keyword>
<evidence type="ECO:0000313" key="3">
    <source>
        <dbReference type="Proteomes" id="UP001595843"/>
    </source>
</evidence>
<dbReference type="Proteomes" id="UP001595843">
    <property type="component" value="Unassembled WGS sequence"/>
</dbReference>
<evidence type="ECO:0000256" key="1">
    <source>
        <dbReference type="SAM" id="Phobius"/>
    </source>
</evidence>
<feature type="transmembrane region" description="Helical" evidence="1">
    <location>
        <begin position="142"/>
        <end position="160"/>
    </location>
</feature>
<proteinExistence type="predicted"/>
<accession>A0ABV8JAA1</accession>
<dbReference type="EMBL" id="JBHSAP010000002">
    <property type="protein sequence ID" value="MFC4075258.1"/>
    <property type="molecule type" value="Genomic_DNA"/>
</dbReference>
<feature type="transmembrane region" description="Helical" evidence="1">
    <location>
        <begin position="194"/>
        <end position="217"/>
    </location>
</feature>
<dbReference type="Pfam" id="PF19597">
    <property type="entry name" value="TrbL_4"/>
    <property type="match status" value="1"/>
</dbReference>
<gene>
    <name evidence="2" type="ORF">ACFOUO_00270</name>
</gene>
<keyword evidence="1" id="KW-0812">Transmembrane</keyword>
<dbReference type="RefSeq" id="WP_380701001.1">
    <property type="nucleotide sequence ID" value="NZ_JBHSAP010000002.1"/>
</dbReference>
<reference evidence="3" key="1">
    <citation type="journal article" date="2019" name="Int. J. Syst. Evol. Microbiol.">
        <title>The Global Catalogue of Microorganisms (GCM) 10K type strain sequencing project: providing services to taxonomists for standard genome sequencing and annotation.</title>
        <authorList>
            <consortium name="The Broad Institute Genomics Platform"/>
            <consortium name="The Broad Institute Genome Sequencing Center for Infectious Disease"/>
            <person name="Wu L."/>
            <person name="Ma J."/>
        </authorList>
    </citation>
    <scope>NUCLEOTIDE SEQUENCE [LARGE SCALE GENOMIC DNA]</scope>
    <source>
        <strain evidence="3">IBRC-M 10813</strain>
    </source>
</reference>
<comment type="caution">
    <text evidence="2">The sequence shown here is derived from an EMBL/GenBank/DDBJ whole genome shotgun (WGS) entry which is preliminary data.</text>
</comment>